<dbReference type="EMBL" id="FNPB01000004">
    <property type="protein sequence ID" value="SDX92121.1"/>
    <property type="molecule type" value="Genomic_DNA"/>
</dbReference>
<dbReference type="InterPro" id="IPR001789">
    <property type="entry name" value="Sig_transdc_resp-reg_receiver"/>
</dbReference>
<dbReference type="Pfam" id="PF00072">
    <property type="entry name" value="Response_reg"/>
    <property type="match status" value="1"/>
</dbReference>
<dbReference type="InterPro" id="IPR011006">
    <property type="entry name" value="CheY-like_superfamily"/>
</dbReference>
<accession>A0A1H3FME8</accession>
<sequence length="118" mass="12592">MANVLIAEDIGMQATLIERYLRGVHDVVDVVATAEDAVDRVRETDPDVVVMDLNLREGTGIEATEAIKRLDRGVGVVVSTVAADAEVRERALDAGADAYLVKPYEQGDLLEAVKSAAA</sequence>
<dbReference type="STRING" id="660517.SAMN04487946_10455"/>
<gene>
    <name evidence="4" type="ORF">SAMN04487946_10455</name>
</gene>
<dbReference type="PANTHER" id="PTHR44591">
    <property type="entry name" value="STRESS RESPONSE REGULATOR PROTEIN 1"/>
    <property type="match status" value="1"/>
</dbReference>
<keyword evidence="1 2" id="KW-0597">Phosphoprotein</keyword>
<feature type="modified residue" description="4-aspartylphosphate" evidence="2">
    <location>
        <position position="52"/>
    </location>
</feature>
<feature type="domain" description="Response regulatory" evidence="3">
    <location>
        <begin position="3"/>
        <end position="117"/>
    </location>
</feature>
<protein>
    <submittedName>
        <fullName evidence="4">Two-component system, chemotaxis family, response regulator CheY</fullName>
    </submittedName>
</protein>
<dbReference type="RefSeq" id="WP_089766639.1">
    <property type="nucleotide sequence ID" value="NZ_FNPB01000004.1"/>
</dbReference>
<name>A0A1H3FME8_9EURY</name>
<dbReference type="SUPFAM" id="SSF52172">
    <property type="entry name" value="CheY-like"/>
    <property type="match status" value="1"/>
</dbReference>
<dbReference type="Gene3D" id="3.40.50.2300">
    <property type="match status" value="1"/>
</dbReference>
<evidence type="ECO:0000259" key="3">
    <source>
        <dbReference type="PROSITE" id="PS50110"/>
    </source>
</evidence>
<proteinExistence type="predicted"/>
<dbReference type="PANTHER" id="PTHR44591:SF23">
    <property type="entry name" value="CHEY SUBFAMILY"/>
    <property type="match status" value="1"/>
</dbReference>
<dbReference type="GO" id="GO:0000160">
    <property type="term" value="P:phosphorelay signal transduction system"/>
    <property type="evidence" value="ECO:0007669"/>
    <property type="project" value="InterPro"/>
</dbReference>
<evidence type="ECO:0000256" key="2">
    <source>
        <dbReference type="PROSITE-ProRule" id="PRU00169"/>
    </source>
</evidence>
<evidence type="ECO:0000313" key="5">
    <source>
        <dbReference type="Proteomes" id="UP000199170"/>
    </source>
</evidence>
<dbReference type="SMART" id="SM00448">
    <property type="entry name" value="REC"/>
    <property type="match status" value="1"/>
</dbReference>
<organism evidence="4 5">
    <name type="scientific">Halobellus clavatus</name>
    <dbReference type="NCBI Taxonomy" id="660517"/>
    <lineage>
        <taxon>Archaea</taxon>
        <taxon>Methanobacteriati</taxon>
        <taxon>Methanobacteriota</taxon>
        <taxon>Stenosarchaea group</taxon>
        <taxon>Halobacteria</taxon>
        <taxon>Halobacteriales</taxon>
        <taxon>Haloferacaceae</taxon>
        <taxon>Halobellus</taxon>
    </lineage>
</organism>
<dbReference type="InterPro" id="IPR050595">
    <property type="entry name" value="Bact_response_regulator"/>
</dbReference>
<reference evidence="5" key="1">
    <citation type="submission" date="2016-10" db="EMBL/GenBank/DDBJ databases">
        <authorList>
            <person name="Varghese N."/>
            <person name="Submissions S."/>
        </authorList>
    </citation>
    <scope>NUCLEOTIDE SEQUENCE [LARGE SCALE GENOMIC DNA]</scope>
    <source>
        <strain evidence="5">CGMCC 1.10118</strain>
    </source>
</reference>
<evidence type="ECO:0000256" key="1">
    <source>
        <dbReference type="ARBA" id="ARBA00022553"/>
    </source>
</evidence>
<dbReference type="PROSITE" id="PS50110">
    <property type="entry name" value="RESPONSE_REGULATORY"/>
    <property type="match status" value="1"/>
</dbReference>
<dbReference type="OrthoDB" id="2830at2157"/>
<dbReference type="AlphaFoldDB" id="A0A1H3FME8"/>
<keyword evidence="5" id="KW-1185">Reference proteome</keyword>
<evidence type="ECO:0000313" key="4">
    <source>
        <dbReference type="EMBL" id="SDX92121.1"/>
    </source>
</evidence>
<dbReference type="Proteomes" id="UP000199170">
    <property type="component" value="Unassembled WGS sequence"/>
</dbReference>